<dbReference type="EMBL" id="UGWP01000004">
    <property type="protein sequence ID" value="SUF55888.1"/>
    <property type="molecule type" value="Genomic_DNA"/>
</dbReference>
<sequence>MSDNRKGRVSPHALNELISMLQKHSPDTHTALSLLAVAAHSLMMSSGAKTFETVADNGEGMRFIRLFPDTPDFPTENSAPSGGTLLH</sequence>
<evidence type="ECO:0000313" key="2">
    <source>
        <dbReference type="EMBL" id="SUF55888.1"/>
    </source>
</evidence>
<name>A0A379QKJ8_SALER</name>
<dbReference type="AlphaFoldDB" id="A0A379QKJ8"/>
<evidence type="ECO:0000313" key="3">
    <source>
        <dbReference type="Proteomes" id="UP000254597"/>
    </source>
</evidence>
<proteinExistence type="predicted"/>
<organism evidence="2 3">
    <name type="scientific">Salmonella enterica</name>
    <name type="common">Salmonella choleraesuis</name>
    <dbReference type="NCBI Taxonomy" id="28901"/>
    <lineage>
        <taxon>Bacteria</taxon>
        <taxon>Pseudomonadati</taxon>
        <taxon>Pseudomonadota</taxon>
        <taxon>Gammaproteobacteria</taxon>
        <taxon>Enterobacterales</taxon>
        <taxon>Enterobacteriaceae</taxon>
        <taxon>Salmonella</taxon>
    </lineage>
</organism>
<protein>
    <submittedName>
        <fullName evidence="2">Uncharacterized protein</fullName>
    </submittedName>
</protein>
<gene>
    <name evidence="2" type="ORF">NCTC10252_01099</name>
</gene>
<evidence type="ECO:0000256" key="1">
    <source>
        <dbReference type="SAM" id="MobiDB-lite"/>
    </source>
</evidence>
<accession>A0A379QKJ8</accession>
<reference evidence="2 3" key="1">
    <citation type="submission" date="2018-06" db="EMBL/GenBank/DDBJ databases">
        <authorList>
            <consortium name="Pathogen Informatics"/>
            <person name="Doyle S."/>
        </authorList>
    </citation>
    <scope>NUCLEOTIDE SEQUENCE [LARGE SCALE GENOMIC DNA]</scope>
    <source>
        <strain evidence="2 3">NCTC10252</strain>
    </source>
</reference>
<dbReference type="Proteomes" id="UP000254597">
    <property type="component" value="Unassembled WGS sequence"/>
</dbReference>
<feature type="region of interest" description="Disordered" evidence="1">
    <location>
        <begin position="67"/>
        <end position="87"/>
    </location>
</feature>